<reference evidence="2 3" key="1">
    <citation type="submission" date="2021-06" db="EMBL/GenBank/DDBJ databases">
        <title>Updating the genus Pseudomonas: Description of 43 new species and partition of the Pseudomonas putida group.</title>
        <authorList>
            <person name="Girard L."/>
            <person name="Lood C."/>
            <person name="Vandamme P."/>
            <person name="Rokni-Zadeh H."/>
            <person name="Van Noort V."/>
            <person name="Hofte M."/>
            <person name="Lavigne R."/>
            <person name="De Mot R."/>
        </authorList>
    </citation>
    <scope>NUCLEOTIDE SEQUENCE [LARGE SCALE GENOMIC DNA]</scope>
    <source>
        <strain evidence="2 3">COR58</strain>
    </source>
</reference>
<proteinExistence type="predicted"/>
<keyword evidence="3" id="KW-1185">Reference proteome</keyword>
<dbReference type="RefSeq" id="WP_217891904.1">
    <property type="nucleotide sequence ID" value="NZ_JAHSTS010000001.1"/>
</dbReference>
<accession>A0ABS6PCW5</accession>
<protein>
    <submittedName>
        <fullName evidence="2">Uncharacterized protein</fullName>
    </submittedName>
</protein>
<organism evidence="2 3">
    <name type="scientific">Pseudomonas ekonensis</name>
    <dbReference type="NCBI Taxonomy" id="2842353"/>
    <lineage>
        <taxon>Bacteria</taxon>
        <taxon>Pseudomonadati</taxon>
        <taxon>Pseudomonadota</taxon>
        <taxon>Gammaproteobacteria</taxon>
        <taxon>Pseudomonadales</taxon>
        <taxon>Pseudomonadaceae</taxon>
        <taxon>Pseudomonas</taxon>
    </lineage>
</organism>
<gene>
    <name evidence="2" type="ORF">KVG96_10135</name>
</gene>
<evidence type="ECO:0000313" key="3">
    <source>
        <dbReference type="Proteomes" id="UP000765224"/>
    </source>
</evidence>
<dbReference type="Proteomes" id="UP000765224">
    <property type="component" value="Unassembled WGS sequence"/>
</dbReference>
<name>A0ABS6PCW5_9PSED</name>
<dbReference type="EMBL" id="JAHSTS010000001">
    <property type="protein sequence ID" value="MBV4458309.1"/>
    <property type="molecule type" value="Genomic_DNA"/>
</dbReference>
<comment type="caution">
    <text evidence="2">The sequence shown here is derived from an EMBL/GenBank/DDBJ whole genome shotgun (WGS) entry which is preliminary data.</text>
</comment>
<evidence type="ECO:0000313" key="2">
    <source>
        <dbReference type="EMBL" id="MBV4458309.1"/>
    </source>
</evidence>
<evidence type="ECO:0000256" key="1">
    <source>
        <dbReference type="SAM" id="MobiDB-lite"/>
    </source>
</evidence>
<sequence length="87" mass="9387">MRKNRGKTGRHKKQAALPGERCATGKCPCLPGGKSELIFFSFLPAEREIKIPKPLFGRRKKQKTSHADSDNRATTLAAGIGSHVGGS</sequence>
<feature type="region of interest" description="Disordered" evidence="1">
    <location>
        <begin position="56"/>
        <end position="87"/>
    </location>
</feature>